<evidence type="ECO:0000256" key="2">
    <source>
        <dbReference type="ARBA" id="ARBA00022692"/>
    </source>
</evidence>
<feature type="transmembrane region" description="Helical" evidence="5">
    <location>
        <begin position="365"/>
        <end position="385"/>
    </location>
</feature>
<name>A0A7J6Y8Z2_TRYCR</name>
<dbReference type="PANTHER" id="PTHR21576">
    <property type="entry name" value="UNCHARACTERIZED NODULIN-LIKE PROTEIN"/>
    <property type="match status" value="1"/>
</dbReference>
<dbReference type="Pfam" id="PF06813">
    <property type="entry name" value="Nodulin-like"/>
    <property type="match status" value="1"/>
</dbReference>
<dbReference type="VEuPathDB" id="TriTrypDB:BCY84_01516"/>
<evidence type="ECO:0000313" key="8">
    <source>
        <dbReference type="Proteomes" id="UP000583944"/>
    </source>
</evidence>
<dbReference type="SUPFAM" id="SSF103473">
    <property type="entry name" value="MFS general substrate transporter"/>
    <property type="match status" value="1"/>
</dbReference>
<feature type="transmembrane region" description="Helical" evidence="5">
    <location>
        <begin position="113"/>
        <end position="132"/>
    </location>
</feature>
<feature type="transmembrane region" description="Helical" evidence="5">
    <location>
        <begin position="528"/>
        <end position="546"/>
    </location>
</feature>
<evidence type="ECO:0000259" key="6">
    <source>
        <dbReference type="Pfam" id="PF06813"/>
    </source>
</evidence>
<keyword evidence="2 5" id="KW-0812">Transmembrane</keyword>
<feature type="transmembrane region" description="Helical" evidence="5">
    <location>
        <begin position="276"/>
        <end position="297"/>
    </location>
</feature>
<feature type="transmembrane region" description="Helical" evidence="5">
    <location>
        <begin position="627"/>
        <end position="650"/>
    </location>
</feature>
<evidence type="ECO:0000256" key="4">
    <source>
        <dbReference type="ARBA" id="ARBA00023136"/>
    </source>
</evidence>
<dbReference type="GO" id="GO:0016020">
    <property type="term" value="C:membrane"/>
    <property type="evidence" value="ECO:0007669"/>
    <property type="project" value="UniProtKB-SubCell"/>
</dbReference>
<dbReference type="VEuPathDB" id="TriTrypDB:ECC02_003992"/>
<dbReference type="AlphaFoldDB" id="A0A7J6Y8Z2"/>
<dbReference type="Gene3D" id="1.20.1250.20">
    <property type="entry name" value="MFS general substrate transporter like domains"/>
    <property type="match status" value="1"/>
</dbReference>
<feature type="domain" description="Nodulin-like" evidence="6">
    <location>
        <begin position="114"/>
        <end position="374"/>
    </location>
</feature>
<keyword evidence="3 5" id="KW-1133">Transmembrane helix</keyword>
<dbReference type="EMBL" id="JABDHM010000023">
    <property type="protein sequence ID" value="KAF5222906.1"/>
    <property type="molecule type" value="Genomic_DNA"/>
</dbReference>
<keyword evidence="4 5" id="KW-0472">Membrane</keyword>
<feature type="transmembrane region" description="Helical" evidence="5">
    <location>
        <begin position="552"/>
        <end position="574"/>
    </location>
</feature>
<evidence type="ECO:0000313" key="7">
    <source>
        <dbReference type="EMBL" id="KAF5222906.1"/>
    </source>
</evidence>
<feature type="transmembrane region" description="Helical" evidence="5">
    <location>
        <begin position="586"/>
        <end position="605"/>
    </location>
</feature>
<comment type="subcellular location">
    <subcellularLocation>
        <location evidence="1">Membrane</location>
        <topology evidence="1">Multi-pass membrane protein</topology>
    </subcellularLocation>
</comment>
<feature type="transmembrane region" description="Helical" evidence="5">
    <location>
        <begin position="152"/>
        <end position="171"/>
    </location>
</feature>
<evidence type="ECO:0000256" key="1">
    <source>
        <dbReference type="ARBA" id="ARBA00004141"/>
    </source>
</evidence>
<dbReference type="Proteomes" id="UP000583944">
    <property type="component" value="Unassembled WGS sequence"/>
</dbReference>
<feature type="transmembrane region" description="Helical" evidence="5">
    <location>
        <begin position="241"/>
        <end position="264"/>
    </location>
</feature>
<dbReference type="InterPro" id="IPR010658">
    <property type="entry name" value="Nodulin-like"/>
</dbReference>
<accession>A0A7J6Y8Z2</accession>
<comment type="caution">
    <text evidence="7">The sequence shown here is derived from an EMBL/GenBank/DDBJ whole genome shotgun (WGS) entry which is preliminary data.</text>
</comment>
<feature type="transmembrane region" description="Helical" evidence="5">
    <location>
        <begin position="178"/>
        <end position="202"/>
    </location>
</feature>
<organism evidence="7 8">
    <name type="scientific">Trypanosoma cruzi</name>
    <dbReference type="NCBI Taxonomy" id="5693"/>
    <lineage>
        <taxon>Eukaryota</taxon>
        <taxon>Discoba</taxon>
        <taxon>Euglenozoa</taxon>
        <taxon>Kinetoplastea</taxon>
        <taxon>Metakinetoplastina</taxon>
        <taxon>Trypanosomatida</taxon>
        <taxon>Trypanosomatidae</taxon>
        <taxon>Trypanosoma</taxon>
        <taxon>Schizotrypanum</taxon>
    </lineage>
</organism>
<gene>
    <name evidence="7" type="ORF">ECC02_003992</name>
</gene>
<proteinExistence type="predicted"/>
<sequence length="707" mass="77380">MAASIQQAALLCNTEGLEEMMEDGDETSSLLNHDLDEEEEEVVDGRTSGSSLHARLLGPELPVESVHLKGDMDPENVCGEGNGIVAAGGGEVGRRSWRSFNPRLPPLSEPRRFWQLVVGALCCVAVSSSYTFNLYNGRIQSKYNFTQSQMTTISTIGDIVGVLILPLGAIYDHYGAQPIFLIALVLFPLGGIFFGLTFANAIEGSMAAFSLYVCMQSLGSSLLDLGSVMTMLSIFPANKGAVVAVMKTFCGMGSAILGAIHLAFFPSENDSDTSSFFYFLSVLAMLASFFGVVFVEVPPYMIRGCEKRVLTEAQRKERYRIRRQFLRQKAPTTRFAIGFTIVLILVFFLPVQGAISAYMELDNSYHVTFACVSVGLCAFYPMMALPWKVLDRKLPLPHTGSFSFGSGRASRLSRFSLLSRGTMDSTAAIRELDYIAPQYQTTLVQNLRTLRFWALLWLLFATSGAQIIIMGNMRFLFGALAGKPLGESFVALLVVITGVGSGLGRILLSVLEMMTQGRSAEERTPITFTLFVPSVLSVATLLLLLILPTNALPLPCFTIALVNGSAAAAIVIVLRTIFATDVAKHYNVCSFAGIAASLLMNRLVYGEWYTREADKQGGTLCYGRQCVLMPIIFSLVTNISGVIAAMYIHWDYSSYCRRMLEMRAQRLPNRVPHVADNSNSNVVDIQYDDGKGSLTEVKTVVESPVEK</sequence>
<protein>
    <recommendedName>
        <fullName evidence="6">Nodulin-like domain-containing protein</fullName>
    </recommendedName>
</protein>
<feature type="transmembrane region" description="Helical" evidence="5">
    <location>
        <begin position="450"/>
        <end position="469"/>
    </location>
</feature>
<feature type="transmembrane region" description="Helical" evidence="5">
    <location>
        <begin position="489"/>
        <end position="508"/>
    </location>
</feature>
<evidence type="ECO:0000256" key="3">
    <source>
        <dbReference type="ARBA" id="ARBA00022989"/>
    </source>
</evidence>
<reference evidence="7 8" key="1">
    <citation type="journal article" date="2019" name="Genome Biol. Evol.">
        <title>Nanopore Sequencing Significantly Improves Genome Assembly of the Protozoan Parasite Trypanosoma cruzi.</title>
        <authorList>
            <person name="Diaz-Viraque F."/>
            <person name="Pita S."/>
            <person name="Greif G."/>
            <person name="de Souza R.C.M."/>
            <person name="Iraola G."/>
            <person name="Robello C."/>
        </authorList>
    </citation>
    <scope>NUCLEOTIDE SEQUENCE [LARGE SCALE GENOMIC DNA]</scope>
    <source>
        <strain evidence="7 8">Berenice</strain>
    </source>
</reference>
<feature type="transmembrane region" description="Helical" evidence="5">
    <location>
        <begin position="335"/>
        <end position="359"/>
    </location>
</feature>
<dbReference type="PANTHER" id="PTHR21576:SF157">
    <property type="entry name" value="NODULIN-LIKE DOMAIN-CONTAINING PROTEIN"/>
    <property type="match status" value="1"/>
</dbReference>
<dbReference type="InterPro" id="IPR036259">
    <property type="entry name" value="MFS_trans_sf"/>
</dbReference>
<evidence type="ECO:0000256" key="5">
    <source>
        <dbReference type="SAM" id="Phobius"/>
    </source>
</evidence>